<evidence type="ECO:0000313" key="4">
    <source>
        <dbReference type="Proteomes" id="UP000289703"/>
    </source>
</evidence>
<dbReference type="PANTHER" id="PTHR43592:SF15">
    <property type="entry name" value="CAAX AMINO TERMINAL PROTEASE FAMILY PROTEIN"/>
    <property type="match status" value="1"/>
</dbReference>
<accession>A0A4Q1JMU2</accession>
<feature type="domain" description="CAAX prenyl protease 2/Lysostaphin resistance protein A-like" evidence="2">
    <location>
        <begin position="166"/>
        <end position="253"/>
    </location>
</feature>
<evidence type="ECO:0000259" key="2">
    <source>
        <dbReference type="Pfam" id="PF02517"/>
    </source>
</evidence>
<dbReference type="GO" id="GO:0008237">
    <property type="term" value="F:metallopeptidase activity"/>
    <property type="evidence" value="ECO:0007669"/>
    <property type="project" value="UniProtKB-KW"/>
</dbReference>
<keyword evidence="3" id="KW-0645">Protease</keyword>
<keyword evidence="3" id="KW-0378">Hydrolase</keyword>
<dbReference type="InterPro" id="IPR003675">
    <property type="entry name" value="Rce1/LyrA-like_dom"/>
</dbReference>
<gene>
    <name evidence="3" type="ORF">EO244_07940</name>
</gene>
<protein>
    <submittedName>
        <fullName evidence="3">CPBP family intramembrane metalloprotease</fullName>
    </submittedName>
</protein>
<comment type="caution">
    <text evidence="3">The sequence shown here is derived from an EMBL/GenBank/DDBJ whole genome shotgun (WGS) entry which is preliminary data.</text>
</comment>
<name>A0A4Q1JMU2_9BACT</name>
<dbReference type="GO" id="GO:0080120">
    <property type="term" value="P:CAAX-box protein maturation"/>
    <property type="evidence" value="ECO:0007669"/>
    <property type="project" value="UniProtKB-ARBA"/>
</dbReference>
<evidence type="ECO:0000256" key="1">
    <source>
        <dbReference type="SAM" id="Phobius"/>
    </source>
</evidence>
<dbReference type="GO" id="GO:0004175">
    <property type="term" value="F:endopeptidase activity"/>
    <property type="evidence" value="ECO:0007669"/>
    <property type="project" value="UniProtKB-ARBA"/>
</dbReference>
<feature type="transmembrane region" description="Helical" evidence="1">
    <location>
        <begin position="66"/>
        <end position="86"/>
    </location>
</feature>
<dbReference type="Proteomes" id="UP000289703">
    <property type="component" value="Unassembled WGS sequence"/>
</dbReference>
<dbReference type="GO" id="GO:0006508">
    <property type="term" value="P:proteolysis"/>
    <property type="evidence" value="ECO:0007669"/>
    <property type="project" value="UniProtKB-KW"/>
</dbReference>
<feature type="transmembrane region" description="Helical" evidence="1">
    <location>
        <begin position="225"/>
        <end position="247"/>
    </location>
</feature>
<evidence type="ECO:0000313" key="3">
    <source>
        <dbReference type="EMBL" id="RXQ94973.1"/>
    </source>
</evidence>
<feature type="transmembrane region" description="Helical" evidence="1">
    <location>
        <begin position="163"/>
        <end position="180"/>
    </location>
</feature>
<keyword evidence="1" id="KW-0472">Membrane</keyword>
<proteinExistence type="predicted"/>
<dbReference type="Pfam" id="PF02517">
    <property type="entry name" value="Rce1-like"/>
    <property type="match status" value="1"/>
</dbReference>
<organism evidence="3 4">
    <name type="scientific">Ancylomarina salipaludis</name>
    <dbReference type="NCBI Taxonomy" id="2501299"/>
    <lineage>
        <taxon>Bacteria</taxon>
        <taxon>Pseudomonadati</taxon>
        <taxon>Bacteroidota</taxon>
        <taxon>Bacteroidia</taxon>
        <taxon>Marinilabiliales</taxon>
        <taxon>Marinifilaceae</taxon>
        <taxon>Ancylomarina</taxon>
    </lineage>
</organism>
<dbReference type="PANTHER" id="PTHR43592">
    <property type="entry name" value="CAAX AMINO TERMINAL PROTEASE"/>
    <property type="match status" value="1"/>
</dbReference>
<feature type="transmembrane region" description="Helical" evidence="1">
    <location>
        <begin position="200"/>
        <end position="218"/>
    </location>
</feature>
<reference evidence="3 4" key="1">
    <citation type="submission" date="2019-01" db="EMBL/GenBank/DDBJ databases">
        <title>Ancylomarina salipaludis sp. nov., isolated from a salt marsh.</title>
        <authorList>
            <person name="Yoon J.-H."/>
        </authorList>
    </citation>
    <scope>NUCLEOTIDE SEQUENCE [LARGE SCALE GENOMIC DNA]</scope>
    <source>
        <strain evidence="3 4">SHSM-M15</strain>
    </source>
</reference>
<dbReference type="RefSeq" id="WP_129254131.1">
    <property type="nucleotide sequence ID" value="NZ_SAXA01000006.1"/>
</dbReference>
<feature type="transmembrane region" description="Helical" evidence="1">
    <location>
        <begin position="279"/>
        <end position="299"/>
    </location>
</feature>
<keyword evidence="1" id="KW-0812">Transmembrane</keyword>
<feature type="transmembrane region" description="Helical" evidence="1">
    <location>
        <begin position="15"/>
        <end position="45"/>
    </location>
</feature>
<keyword evidence="3" id="KW-0482">Metalloprotease</keyword>
<sequence>MLKGKFSQLSNFNQVLLSLCVVVGTSFIILFVGSLLSYVFFGINIMTDASALDIHGENPNISALKFYQAIYSTGMFIIPPFIIAYLFSSNVRKYLQINQLPEFSTFLQAFLLIVVSLPLINMMAELNSHIHFPDFLKELEQWMRHSEEQAALVTEKFLCMNNIGDLLLNLVLIAVIPALGEELLFRGVLQKQLSKWTGSVHWGIFISAACFSALHMQFFGFFPRLFLGMLFGYLLVWTGSLWVPILAHLVNNGLAVSASYFIDKGQLPEKADSIGSSDLMWGTSIISLILFSILTYQLFKTRKRQIES</sequence>
<dbReference type="AlphaFoldDB" id="A0A4Q1JMU2"/>
<dbReference type="EMBL" id="SAXA01000006">
    <property type="protein sequence ID" value="RXQ94973.1"/>
    <property type="molecule type" value="Genomic_DNA"/>
</dbReference>
<dbReference type="OrthoDB" id="1523022at2"/>
<keyword evidence="1" id="KW-1133">Transmembrane helix</keyword>
<keyword evidence="4" id="KW-1185">Reference proteome</keyword>